<feature type="coiled-coil region" evidence="11">
    <location>
        <begin position="567"/>
        <end position="711"/>
    </location>
</feature>
<dbReference type="Pfam" id="PF03528">
    <property type="entry name" value="Rabaptin"/>
    <property type="match status" value="3"/>
</dbReference>
<evidence type="ECO:0000256" key="2">
    <source>
        <dbReference type="ARBA" id="ARBA00004496"/>
    </source>
</evidence>
<name>A0ABM0LU26_SACKO</name>
<evidence type="ECO:0000256" key="1">
    <source>
        <dbReference type="ARBA" id="ARBA00004412"/>
    </source>
</evidence>
<evidence type="ECO:0000256" key="7">
    <source>
        <dbReference type="ARBA" id="ARBA00022583"/>
    </source>
</evidence>
<evidence type="ECO:0000256" key="8">
    <source>
        <dbReference type="ARBA" id="ARBA00022753"/>
    </source>
</evidence>
<dbReference type="Gene3D" id="1.20.5.340">
    <property type="match status" value="1"/>
</dbReference>
<reference evidence="16" key="1">
    <citation type="submission" date="2025-08" db="UniProtKB">
        <authorList>
            <consortium name="RefSeq"/>
        </authorList>
    </citation>
    <scope>IDENTIFICATION</scope>
    <source>
        <tissue evidence="16">Testes</tissue>
    </source>
</reference>
<dbReference type="PRINTS" id="PR01432">
    <property type="entry name" value="RABAPTIN"/>
</dbReference>
<dbReference type="InterPro" id="IPR015390">
    <property type="entry name" value="Rabaptin_Rab5-bd_dom"/>
</dbReference>
<gene>
    <name evidence="16" type="primary">LOC100376954</name>
</gene>
<keyword evidence="8" id="KW-0967">Endosome</keyword>
<feature type="region of interest" description="Disordered" evidence="12">
    <location>
        <begin position="407"/>
        <end position="439"/>
    </location>
</feature>
<evidence type="ECO:0000256" key="6">
    <source>
        <dbReference type="ARBA" id="ARBA00022553"/>
    </source>
</evidence>
<feature type="coiled-coil region" evidence="11">
    <location>
        <begin position="13"/>
        <end position="166"/>
    </location>
</feature>
<keyword evidence="4" id="KW-0813">Transport</keyword>
<evidence type="ECO:0000259" key="13">
    <source>
        <dbReference type="Pfam" id="PF03528"/>
    </source>
</evidence>
<sequence>MDNQQFVTNISDNMNQQDDVQFLRDKVSELMQREQTLLKEKHQLEQEFGQKRAKFKEIYIAREEELKKESEHLQEEVQRIKIELEDVRTVAKVSLLSKQEEFEENKRRFQEELASLQLMMKEAMNQSRDQTAASYQQERMKLISLNADLSQEVQELNNRIAELTSGAAPATASQSDKESVLSSVSQAIRRSVAGAHDKAENLEMSMKKAQKDAELLRAIVMPMEKEIESLKYKLKESQSQLRESQLSLLETKASNTSPVGSLLNLDSGSSTVSSPEKLSSSNKEDLDERVRELNHYLEAEKASRTDLEMYVAVLNTQKNVLQGEADKLRSELHDVCKLLEQEKREHNDLKQTWQMANDQFLESQRLQIMDMKRMQSVLTEEQQRQIHELQKKDQERELQEKRVKMLAQMREKHSQEQEERRAAERRKEEEHQRIQHGTADEVQQSFDNIDRMSPSLMIPTTDAVLADLSQSRVDEHFGESHINEVCTVFQFFGEGGITPEKEETASVVASARARSEPWVSTVGKRLVSEKEWGLLQQEVKSAREKLGRPCDMCTNYEQQLQNMQTVDLEQRDLVHDLKKQLEKLKEKSLLERADRTQLEESLKNAAQDAQQQITSLLAKNQEHESFLTDLRQQYLRSHNEMHDQLKALLDSREQLYEEVEKLRKENDILLAKRSLHSSILKTENFQMPQKVEDLQQLVKKYRRDMISLRVAAEHSDETLRSEIMFLKERVQAEQHTKETIEDTLQSDLDTAREEIAILSSVKDEMVKIEMNKEEAELKCAELQQNLKVTQIQAKDVIRALEKQIEELKIAV</sequence>
<evidence type="ECO:0000259" key="14">
    <source>
        <dbReference type="Pfam" id="PF09311"/>
    </source>
</evidence>
<feature type="compositionally biased region" description="Polar residues" evidence="12">
    <location>
        <begin position="257"/>
        <end position="281"/>
    </location>
</feature>
<feature type="coiled-coil region" evidence="11">
    <location>
        <begin position="192"/>
        <end position="219"/>
    </location>
</feature>
<dbReference type="RefSeq" id="XP_006811267.1">
    <property type="nucleotide sequence ID" value="XM_006811204.1"/>
</dbReference>
<comment type="subcellular location">
    <subcellularLocation>
        <location evidence="2">Cytoplasm</location>
    </subcellularLocation>
    <subcellularLocation>
        <location evidence="1">Early endosome</location>
    </subcellularLocation>
</comment>
<keyword evidence="6" id="KW-0597">Phosphoprotein</keyword>
<evidence type="ECO:0000256" key="12">
    <source>
        <dbReference type="SAM" id="MobiDB-lite"/>
    </source>
</evidence>
<dbReference type="InterPro" id="IPR003914">
    <property type="entry name" value="Rabaptin"/>
</dbReference>
<feature type="domain" description="Rabaptin coiled-coil" evidence="13">
    <location>
        <begin position="286"/>
        <end position="460"/>
    </location>
</feature>
<feature type="domain" description="Rabaptin coiled-coil" evidence="13">
    <location>
        <begin position="23"/>
        <end position="162"/>
    </location>
</feature>
<organism evidence="15 16">
    <name type="scientific">Saccoglossus kowalevskii</name>
    <name type="common">Acorn worm</name>
    <dbReference type="NCBI Taxonomy" id="10224"/>
    <lineage>
        <taxon>Eukaryota</taxon>
        <taxon>Metazoa</taxon>
        <taxon>Hemichordata</taxon>
        <taxon>Enteropneusta</taxon>
        <taxon>Harrimaniidae</taxon>
        <taxon>Saccoglossus</taxon>
    </lineage>
</organism>
<evidence type="ECO:0000313" key="15">
    <source>
        <dbReference type="Proteomes" id="UP000694865"/>
    </source>
</evidence>
<proteinExistence type="inferred from homology"/>
<evidence type="ECO:0000256" key="3">
    <source>
        <dbReference type="ARBA" id="ARBA00006603"/>
    </source>
</evidence>
<keyword evidence="9" id="KW-0653">Protein transport</keyword>
<feature type="region of interest" description="Disordered" evidence="12">
    <location>
        <begin position="257"/>
        <end position="286"/>
    </location>
</feature>
<evidence type="ECO:0000313" key="16">
    <source>
        <dbReference type="RefSeq" id="XP_006811267.1"/>
    </source>
</evidence>
<evidence type="ECO:0000256" key="10">
    <source>
        <dbReference type="ARBA" id="ARBA00023054"/>
    </source>
</evidence>
<accession>A0ABM0LU26</accession>
<keyword evidence="7" id="KW-0254">Endocytosis</keyword>
<feature type="domain" description="Rabaptin coiled-coil" evidence="13">
    <location>
        <begin position="178"/>
        <end position="247"/>
    </location>
</feature>
<keyword evidence="5" id="KW-0963">Cytoplasm</keyword>
<feature type="non-terminal residue" evidence="16">
    <location>
        <position position="811"/>
    </location>
</feature>
<dbReference type="GeneID" id="100376954"/>
<dbReference type="SUPFAM" id="SSF103652">
    <property type="entry name" value="G protein-binding domain"/>
    <property type="match status" value="1"/>
</dbReference>
<evidence type="ECO:0000256" key="11">
    <source>
        <dbReference type="SAM" id="Coils"/>
    </source>
</evidence>
<dbReference type="InterPro" id="IPR018514">
    <property type="entry name" value="Rabaptin_CC"/>
</dbReference>
<dbReference type="PANTHER" id="PTHR31179">
    <property type="entry name" value="RAB GTPASE-BINDING EFFECTOR PROTEIN"/>
    <property type="match status" value="1"/>
</dbReference>
<keyword evidence="15" id="KW-1185">Reference proteome</keyword>
<comment type="similarity">
    <text evidence="3">Belongs to the rabaptin family.</text>
</comment>
<feature type="coiled-coil region" evidence="11">
    <location>
        <begin position="758"/>
        <end position="810"/>
    </location>
</feature>
<evidence type="ECO:0000256" key="9">
    <source>
        <dbReference type="ARBA" id="ARBA00022927"/>
    </source>
</evidence>
<evidence type="ECO:0000256" key="5">
    <source>
        <dbReference type="ARBA" id="ARBA00022490"/>
    </source>
</evidence>
<feature type="domain" description="Rabaptin GTPase-Rab5 binding" evidence="14">
    <location>
        <begin position="550"/>
        <end position="807"/>
    </location>
</feature>
<protein>
    <submittedName>
        <fullName evidence="16">Rab GTPase-binding effector protein 1-like</fullName>
    </submittedName>
</protein>
<dbReference type="Proteomes" id="UP000694865">
    <property type="component" value="Unplaced"/>
</dbReference>
<evidence type="ECO:0000256" key="4">
    <source>
        <dbReference type="ARBA" id="ARBA00022448"/>
    </source>
</evidence>
<keyword evidence="10 11" id="KW-0175">Coiled coil</keyword>
<feature type="compositionally biased region" description="Basic and acidic residues" evidence="12">
    <location>
        <begin position="407"/>
        <end position="433"/>
    </location>
</feature>
<dbReference type="PANTHER" id="PTHR31179:SF7">
    <property type="entry name" value="FYVE-TYPE DOMAIN-CONTAINING PROTEIN"/>
    <property type="match status" value="1"/>
</dbReference>
<dbReference type="Pfam" id="PF09311">
    <property type="entry name" value="Rab5-bind"/>
    <property type="match status" value="1"/>
</dbReference>